<feature type="domain" description="RecF/RecN/SMC N-terminal" evidence="4">
    <location>
        <begin position="3"/>
        <end position="679"/>
    </location>
</feature>
<dbReference type="Gene3D" id="3.40.50.300">
    <property type="entry name" value="P-loop containing nucleotide triphosphate hydrolases"/>
    <property type="match status" value="2"/>
</dbReference>
<dbReference type="InterPro" id="IPR027417">
    <property type="entry name" value="P-loop_NTPase"/>
</dbReference>
<feature type="coiled-coil region" evidence="3">
    <location>
        <begin position="512"/>
        <end position="539"/>
    </location>
</feature>
<dbReference type="InterPro" id="IPR003395">
    <property type="entry name" value="RecF/RecN/SMC_N"/>
</dbReference>
<dbReference type="GO" id="GO:0003677">
    <property type="term" value="F:DNA binding"/>
    <property type="evidence" value="ECO:0007669"/>
    <property type="project" value="UniProtKB-KW"/>
</dbReference>
<keyword evidence="1" id="KW-0963">Cytoplasm</keyword>
<evidence type="ECO:0000256" key="1">
    <source>
        <dbReference type="ARBA" id="ARBA00022490"/>
    </source>
</evidence>
<dbReference type="SUPFAM" id="SSF52540">
    <property type="entry name" value="P-loop containing nucleoside triphosphate hydrolases"/>
    <property type="match status" value="1"/>
</dbReference>
<dbReference type="InterPro" id="IPR050308">
    <property type="entry name" value="MukB/SMC"/>
</dbReference>
<dbReference type="EMBL" id="UINC01001068">
    <property type="protein sequence ID" value="SUZ69666.1"/>
    <property type="molecule type" value="Genomic_DNA"/>
</dbReference>
<sequence>MHISKLEVFGFKSFAKKQTIVFNDGITGIVGPNGCGKTNIVDAIRWVLGEQRTSRLRSSKMEDVIFNGTSNVKPLGFCEVYLTVENDKGLLPLEYNQVEVGRKLYRSGESEYFINKNSCRLKDIYNLFVDTGMSSDAYSVIELNMIEQILSNKDNSRRTMFEEAAGVNKYKSQRRSALKKFELNNRDLERIDDIVIEIEMQVKNLQLQLKRFNRHEKLSEKLQKLEIELAQVKISDLEKETKPLESFLKKKNKLLDKNYSKEESENLDFSTAKDNYLHKKEELNKTQEKVDQLTEKLLKDVQKKNSESSKGIDVLEDELQKKINQLNQFDKDYMKIISECDDCGKIIIGTDEKYEKLKKSIEDYKNKIQEYKSSKEFNFAKLNDSIKDTQQKIDIGKSDIKRKEANVNNAFIKMESIRAKMDSERFKKDDILYDIKNAEMKIAESKIRIDQIKEQITEKFGENIKLKSVKNYNLSDISYNVEKTKRSIEAIGPINWAVSDEYNEQNTRLKLLKSQRSDLVESEENLKDAIKKIDNIAKKQFSDTFNKIKNNFEVMFETFFLGGKGTIALSDGDDPLNSELTIFAQPPGKKNNSLRMLSAGEKSLTAIALLFAIYQYKPSPFCILDEIDAPLDDININKFTKVIKDYSKNTQFIMVTHNKLTMESTDCIYGVTSERKGISKVISIDFVEK</sequence>
<evidence type="ECO:0000256" key="2">
    <source>
        <dbReference type="ARBA" id="ARBA00023125"/>
    </source>
</evidence>
<proteinExistence type="predicted"/>
<dbReference type="PANTHER" id="PTHR42963">
    <property type="entry name" value="CHROMOSOME PARTITION PROTEIN MUKB"/>
    <property type="match status" value="1"/>
</dbReference>
<evidence type="ECO:0000313" key="5">
    <source>
        <dbReference type="EMBL" id="SUZ69666.1"/>
    </source>
</evidence>
<accession>A0A381PRI1</accession>
<organism evidence="5">
    <name type="scientific">marine metagenome</name>
    <dbReference type="NCBI Taxonomy" id="408172"/>
    <lineage>
        <taxon>unclassified sequences</taxon>
        <taxon>metagenomes</taxon>
        <taxon>ecological metagenomes</taxon>
    </lineage>
</organism>
<protein>
    <recommendedName>
        <fullName evidence="4">RecF/RecN/SMC N-terminal domain-containing protein</fullName>
    </recommendedName>
</protein>
<feature type="coiled-coil region" evidence="3">
    <location>
        <begin position="276"/>
        <end position="374"/>
    </location>
</feature>
<name>A0A381PRI1_9ZZZZ</name>
<dbReference type="PANTHER" id="PTHR42963:SF1">
    <property type="entry name" value="DUF4476 DOMAIN-CONTAINING PROTEIN"/>
    <property type="match status" value="1"/>
</dbReference>
<evidence type="ECO:0000259" key="4">
    <source>
        <dbReference type="Pfam" id="PF02463"/>
    </source>
</evidence>
<feature type="coiled-coil region" evidence="3">
    <location>
        <begin position="188"/>
        <end position="240"/>
    </location>
</feature>
<dbReference type="AlphaFoldDB" id="A0A381PRI1"/>
<evidence type="ECO:0000256" key="3">
    <source>
        <dbReference type="SAM" id="Coils"/>
    </source>
</evidence>
<dbReference type="GO" id="GO:0005737">
    <property type="term" value="C:cytoplasm"/>
    <property type="evidence" value="ECO:0007669"/>
    <property type="project" value="TreeGrafter"/>
</dbReference>
<dbReference type="Pfam" id="PF02463">
    <property type="entry name" value="SMC_N"/>
    <property type="match status" value="1"/>
</dbReference>
<keyword evidence="3" id="KW-0175">Coiled coil</keyword>
<reference evidence="5" key="1">
    <citation type="submission" date="2018-05" db="EMBL/GenBank/DDBJ databases">
        <authorList>
            <person name="Lanie J.A."/>
            <person name="Ng W.-L."/>
            <person name="Kazmierczak K.M."/>
            <person name="Andrzejewski T.M."/>
            <person name="Davidsen T.M."/>
            <person name="Wayne K.J."/>
            <person name="Tettelin H."/>
            <person name="Glass J.I."/>
            <person name="Rusch D."/>
            <person name="Podicherti R."/>
            <person name="Tsui H.-C.T."/>
            <person name="Winkler M.E."/>
        </authorList>
    </citation>
    <scope>NUCLEOTIDE SEQUENCE</scope>
</reference>
<keyword evidence="2" id="KW-0238">DNA-binding</keyword>
<gene>
    <name evidence="5" type="ORF">METZ01_LOCUS22520</name>
</gene>